<dbReference type="GO" id="GO:0005524">
    <property type="term" value="F:ATP binding"/>
    <property type="evidence" value="ECO:0007669"/>
    <property type="project" value="UniProtKB-KW"/>
</dbReference>
<name>B4VKC2_9CYAN</name>
<evidence type="ECO:0000256" key="2">
    <source>
        <dbReference type="ARBA" id="ARBA00022527"/>
    </source>
</evidence>
<dbReference type="Proteomes" id="UP000003835">
    <property type="component" value="Unassembled WGS sequence"/>
</dbReference>
<dbReference type="Gene3D" id="3.30.310.200">
    <property type="match status" value="1"/>
</dbReference>
<dbReference type="PROSITE" id="PS51450">
    <property type="entry name" value="LRR"/>
    <property type="match status" value="12"/>
</dbReference>
<dbReference type="InterPro" id="IPR057263">
    <property type="entry name" value="COR-B"/>
</dbReference>
<dbReference type="Gene3D" id="3.40.50.300">
    <property type="entry name" value="P-loop containing nucleotide triphosphate hydrolases"/>
    <property type="match status" value="1"/>
</dbReference>
<dbReference type="SMART" id="SM00364">
    <property type="entry name" value="LRR_BAC"/>
    <property type="match status" value="13"/>
</dbReference>
<dbReference type="SUPFAM" id="SSF52058">
    <property type="entry name" value="L domain-like"/>
    <property type="match status" value="2"/>
</dbReference>
<comment type="catalytic activity">
    <reaction evidence="10">
        <text>L-threonyl-[protein] + ATP = O-phospho-L-threonyl-[protein] + ADP + H(+)</text>
        <dbReference type="Rhea" id="RHEA:46608"/>
        <dbReference type="Rhea" id="RHEA-COMP:11060"/>
        <dbReference type="Rhea" id="RHEA-COMP:11605"/>
        <dbReference type="ChEBI" id="CHEBI:15378"/>
        <dbReference type="ChEBI" id="CHEBI:30013"/>
        <dbReference type="ChEBI" id="CHEBI:30616"/>
        <dbReference type="ChEBI" id="CHEBI:61977"/>
        <dbReference type="ChEBI" id="CHEBI:456216"/>
        <dbReference type="EC" id="2.7.11.1"/>
    </reaction>
</comment>
<keyword evidence="14" id="KW-1185">Reference proteome</keyword>
<dbReference type="HOGENOM" id="CLU_006878_0_0_3"/>
<sequence length="1117" mass="128358">MTDRSELLEIIEKAAREGVTELDLSGKGITEIPECIGQLTNLQELDLRENQITEIPECIGQLTNLKKLIIGKNKITEIPGCISQLTNLRFLGLWENQITEIPEFIGQLTNLKKLSLSANQITEIPKFIGYLNNLQLLGLSRNQITEIPECISQLTNLQNLYLHDNKITEIPECIGQLTNLQNLVLIGNQITEIPEFIGKLTNLQNLGLTGNQITEIPEFIGKLTNLQLLYFGGNQITEMPECIGQLNNLQILNLWKNQITEMPECIGQLNNLQILNLWKNQITEIPECIGQLNNLQELDLDDNKITEIPECIGQLINLQELSLTENQITEIPECIGQLTNLQKLILDNNPLNPVVRSAYQSGLDELKAYLKSIQEPEQREEFYEAKLVLVGEGGVGKTTLLKALTGKDPQTNEATTHGVDIAIQALHLPHPQKENVEIKLNAWDFGGQEVYRVTHQFFFSKRSVYLLVWEPRRGVQQCQVEDWLKLLRLRVGDEARVIIISTYCQSGQHIARIDKPVLKRDFGDMIVDFHEVDSLVDDPATGEKVGIAQLKQIMAETAQNFDQMGVVLNKAWRESRDELLAINQPRISYTEFTTVCSTHGLNDIATKTLADLMHDLGYIVYYSEDERLQDDVVLQPEWLTKAIGFVLEDRTTQNMDGILSDNRLLEVWWDNPADGKTRYPSELYPFFLRLMEKYDVSYRLEDGTASIVAQHVPQIRPHLPWLPEEEPANNRRRIATVCVMEESPPGLIPWMIVRTHDYIYQRHEPDGKTHRLHWQKGMFLRNKTHGEAMLELRDRELHLYTEAVWPEYFTNILQQTLQKLISDTWPGLAGRYYFAVPCPTKNQGKACMGRFEIGALRQFLEEGDTHYPCQFCRTRHKIVDLLFGLEEEDTREQLSRIEVKVERGFTEIQQNLQEFESRIANYVMGIMQAVASESKRGSRLFTLEPREGNWRRLTSKKYRLHLWCEEPNCQHPVHDIDKGIYEFKAPREWVEKIAPYANLIAGVLKTLTPITAPAANMFFGEDFMKVSNIQYKLEIMKELTNTILSEDKLLIDGTAGMRDGLLSQAERSGILALHSFLDEEDPHHQRLGLKRLPTYTGDYLWLCEKHYQNRQSKMPQF</sequence>
<dbReference type="Pfam" id="PF25497">
    <property type="entry name" value="COR-B"/>
    <property type="match status" value="1"/>
</dbReference>
<dbReference type="InterPro" id="IPR001611">
    <property type="entry name" value="Leu-rich_rpt"/>
</dbReference>
<keyword evidence="8" id="KW-0067">ATP-binding</keyword>
<dbReference type="GO" id="GO:0009274">
    <property type="term" value="C:peptidoglycan-based cell wall"/>
    <property type="evidence" value="ECO:0007669"/>
    <property type="project" value="UniProtKB-ARBA"/>
</dbReference>
<dbReference type="AlphaFoldDB" id="B4VKC2"/>
<dbReference type="InterPro" id="IPR036388">
    <property type="entry name" value="WH-like_DNA-bd_sf"/>
</dbReference>
<evidence type="ECO:0000256" key="10">
    <source>
        <dbReference type="ARBA" id="ARBA00047899"/>
    </source>
</evidence>
<dbReference type="Gene3D" id="1.10.10.2200">
    <property type="match status" value="1"/>
</dbReference>
<dbReference type="EC" id="2.7.11.1" evidence="1"/>
<evidence type="ECO:0000256" key="4">
    <source>
        <dbReference type="ARBA" id="ARBA00022679"/>
    </source>
</evidence>
<keyword evidence="6" id="KW-0547">Nucleotide-binding</keyword>
<dbReference type="eggNOG" id="COG4886">
    <property type="taxonomic scope" value="Bacteria"/>
</dbReference>
<evidence type="ECO:0000256" key="6">
    <source>
        <dbReference type="ARBA" id="ARBA00022741"/>
    </source>
</evidence>
<dbReference type="STRING" id="118168.MC7420_3080"/>
<keyword evidence="4" id="KW-0808">Transferase</keyword>
<protein>
    <recommendedName>
        <fullName evidence="1">non-specific serine/threonine protein kinase</fullName>
        <ecNumber evidence="1">2.7.11.1</ecNumber>
    </recommendedName>
</protein>
<evidence type="ECO:0000256" key="1">
    <source>
        <dbReference type="ARBA" id="ARBA00012513"/>
    </source>
</evidence>
<evidence type="ECO:0000256" key="3">
    <source>
        <dbReference type="ARBA" id="ARBA00022614"/>
    </source>
</evidence>
<dbReference type="SUPFAM" id="SSF52540">
    <property type="entry name" value="P-loop containing nucleoside triphosphate hydrolases"/>
    <property type="match status" value="1"/>
</dbReference>
<dbReference type="InterPro" id="IPR032171">
    <property type="entry name" value="COR-A"/>
</dbReference>
<evidence type="ECO:0000256" key="9">
    <source>
        <dbReference type="ARBA" id="ARBA00023134"/>
    </source>
</evidence>
<dbReference type="Pfam" id="PF12799">
    <property type="entry name" value="LRR_4"/>
    <property type="match status" value="1"/>
</dbReference>
<reference evidence="13 14" key="1">
    <citation type="submission" date="2008-07" db="EMBL/GenBank/DDBJ databases">
        <authorList>
            <person name="Tandeau de Marsac N."/>
            <person name="Ferriera S."/>
            <person name="Johnson J."/>
            <person name="Kravitz S."/>
            <person name="Beeson K."/>
            <person name="Sutton G."/>
            <person name="Rogers Y.-H."/>
            <person name="Friedman R."/>
            <person name="Frazier M."/>
            <person name="Venter J.C."/>
        </authorList>
    </citation>
    <scope>NUCLEOTIDE SEQUENCE [LARGE SCALE GENOMIC DNA]</scope>
    <source>
        <strain evidence="13 14">PCC 7420</strain>
    </source>
</reference>
<dbReference type="SMART" id="SM00369">
    <property type="entry name" value="LRR_TYP"/>
    <property type="match status" value="14"/>
</dbReference>
<dbReference type="eggNOG" id="COG1100">
    <property type="taxonomic scope" value="Bacteria"/>
</dbReference>
<dbReference type="PANTHER" id="PTHR48051:SF1">
    <property type="entry name" value="RAS SUPPRESSOR PROTEIN 1"/>
    <property type="match status" value="1"/>
</dbReference>
<feature type="domain" description="Roc" evidence="12">
    <location>
        <begin position="378"/>
        <end position="561"/>
    </location>
</feature>
<comment type="catalytic activity">
    <reaction evidence="11">
        <text>L-seryl-[protein] + ATP = O-phospho-L-seryl-[protein] + ADP + H(+)</text>
        <dbReference type="Rhea" id="RHEA:17989"/>
        <dbReference type="Rhea" id="RHEA-COMP:9863"/>
        <dbReference type="Rhea" id="RHEA-COMP:11604"/>
        <dbReference type="ChEBI" id="CHEBI:15378"/>
        <dbReference type="ChEBI" id="CHEBI:29999"/>
        <dbReference type="ChEBI" id="CHEBI:30616"/>
        <dbReference type="ChEBI" id="CHEBI:83421"/>
        <dbReference type="ChEBI" id="CHEBI:456216"/>
        <dbReference type="EC" id="2.7.11.1"/>
    </reaction>
</comment>
<organism evidence="13 14">
    <name type="scientific">Coleofasciculus chthonoplastes PCC 7420</name>
    <dbReference type="NCBI Taxonomy" id="118168"/>
    <lineage>
        <taxon>Bacteria</taxon>
        <taxon>Bacillati</taxon>
        <taxon>Cyanobacteriota</taxon>
        <taxon>Cyanophyceae</taxon>
        <taxon>Coleofasciculales</taxon>
        <taxon>Coleofasciculaceae</taxon>
        <taxon>Coleofasciculus</taxon>
    </lineage>
</organism>
<dbReference type="Gene3D" id="3.80.10.10">
    <property type="entry name" value="Ribonuclease Inhibitor"/>
    <property type="match status" value="4"/>
</dbReference>
<proteinExistence type="predicted"/>
<evidence type="ECO:0000313" key="14">
    <source>
        <dbReference type="Proteomes" id="UP000003835"/>
    </source>
</evidence>
<dbReference type="FunFam" id="3.80.10.10:FF:001164">
    <property type="entry name" value="GH01279p"/>
    <property type="match status" value="1"/>
</dbReference>
<keyword evidence="9" id="KW-0342">GTP-binding</keyword>
<dbReference type="OrthoDB" id="434937at2"/>
<gene>
    <name evidence="13" type="ORF">MC7420_3080</name>
</gene>
<evidence type="ECO:0000259" key="12">
    <source>
        <dbReference type="PROSITE" id="PS51424"/>
    </source>
</evidence>
<dbReference type="PROSITE" id="PS51419">
    <property type="entry name" value="RAB"/>
    <property type="match status" value="1"/>
</dbReference>
<dbReference type="PROSITE" id="PS51424">
    <property type="entry name" value="ROC"/>
    <property type="match status" value="1"/>
</dbReference>
<dbReference type="PRINTS" id="PR00449">
    <property type="entry name" value="RASTRNSFRMNG"/>
</dbReference>
<evidence type="ECO:0000256" key="5">
    <source>
        <dbReference type="ARBA" id="ARBA00022737"/>
    </source>
</evidence>
<dbReference type="InterPro" id="IPR027417">
    <property type="entry name" value="P-loop_NTPase"/>
</dbReference>
<dbReference type="Pfam" id="PF16095">
    <property type="entry name" value="COR-A"/>
    <property type="match status" value="1"/>
</dbReference>
<dbReference type="InterPro" id="IPR020859">
    <property type="entry name" value="ROC"/>
</dbReference>
<keyword evidence="3" id="KW-0433">Leucine-rich repeat</keyword>
<dbReference type="Gene3D" id="1.10.10.10">
    <property type="entry name" value="Winged helix-like DNA-binding domain superfamily/Winged helix DNA-binding domain"/>
    <property type="match status" value="1"/>
</dbReference>
<dbReference type="PANTHER" id="PTHR48051">
    <property type="match status" value="1"/>
</dbReference>
<dbReference type="GO" id="GO:0005737">
    <property type="term" value="C:cytoplasm"/>
    <property type="evidence" value="ECO:0007669"/>
    <property type="project" value="TreeGrafter"/>
</dbReference>
<dbReference type="InterPro" id="IPR003591">
    <property type="entry name" value="Leu-rich_rpt_typical-subtyp"/>
</dbReference>
<dbReference type="EMBL" id="DS989843">
    <property type="protein sequence ID" value="EDX77756.1"/>
    <property type="molecule type" value="Genomic_DNA"/>
</dbReference>
<keyword evidence="2" id="KW-0723">Serine/threonine-protein kinase</keyword>
<keyword evidence="7" id="KW-0418">Kinase</keyword>
<keyword evidence="5" id="KW-0677">Repeat</keyword>
<evidence type="ECO:0000256" key="11">
    <source>
        <dbReference type="ARBA" id="ARBA00048679"/>
    </source>
</evidence>
<dbReference type="FunFam" id="3.80.10.10:FF:000041">
    <property type="entry name" value="LRR receptor-like serine/threonine-protein kinase ERECTA"/>
    <property type="match status" value="1"/>
</dbReference>
<dbReference type="InterPro" id="IPR050216">
    <property type="entry name" value="LRR_domain-containing"/>
</dbReference>
<dbReference type="InterPro" id="IPR025875">
    <property type="entry name" value="Leu-rich_rpt_4"/>
</dbReference>
<accession>B4VKC2</accession>
<evidence type="ECO:0000256" key="7">
    <source>
        <dbReference type="ARBA" id="ARBA00022777"/>
    </source>
</evidence>
<dbReference type="RefSeq" id="WP_006099017.1">
    <property type="nucleotide sequence ID" value="NZ_DS989843.1"/>
</dbReference>
<dbReference type="Pfam" id="PF23598">
    <property type="entry name" value="LRR_14"/>
    <property type="match status" value="3"/>
</dbReference>
<dbReference type="SMART" id="SM00365">
    <property type="entry name" value="LRR_SD22"/>
    <property type="match status" value="9"/>
</dbReference>
<evidence type="ECO:0000256" key="8">
    <source>
        <dbReference type="ARBA" id="ARBA00022840"/>
    </source>
</evidence>
<dbReference type="GO" id="GO:0004674">
    <property type="term" value="F:protein serine/threonine kinase activity"/>
    <property type="evidence" value="ECO:0007669"/>
    <property type="project" value="UniProtKB-KW"/>
</dbReference>
<dbReference type="InterPro" id="IPR032675">
    <property type="entry name" value="LRR_dom_sf"/>
</dbReference>
<dbReference type="InterPro" id="IPR055414">
    <property type="entry name" value="LRR_R13L4/SHOC2-like"/>
</dbReference>
<dbReference type="Pfam" id="PF08477">
    <property type="entry name" value="Roc"/>
    <property type="match status" value="1"/>
</dbReference>
<evidence type="ECO:0000313" key="13">
    <source>
        <dbReference type="EMBL" id="EDX77756.1"/>
    </source>
</evidence>